<evidence type="ECO:0000256" key="2">
    <source>
        <dbReference type="ARBA" id="ARBA00002170"/>
    </source>
</evidence>
<dbReference type="PIRSF" id="PIRSF000349">
    <property type="entry name" value="SODismutase"/>
    <property type="match status" value="1"/>
</dbReference>
<comment type="cofactor">
    <cofactor evidence="1">
        <name>Mn(2+)</name>
        <dbReference type="ChEBI" id="CHEBI:29035"/>
    </cofactor>
</comment>
<evidence type="ECO:0000259" key="15">
    <source>
        <dbReference type="Pfam" id="PF02777"/>
    </source>
</evidence>
<dbReference type="FunFam" id="3.55.40.20:FF:000004">
    <property type="entry name" value="Superoxide dismutase [Fe]"/>
    <property type="match status" value="1"/>
</dbReference>
<dbReference type="SUPFAM" id="SSF54719">
    <property type="entry name" value="Fe,Mn superoxide dismutase (SOD), C-terminal domain"/>
    <property type="match status" value="1"/>
</dbReference>
<dbReference type="PANTHER" id="PTHR11404:SF29">
    <property type="entry name" value="SUPEROXIDE DISMUTASE"/>
    <property type="match status" value="1"/>
</dbReference>
<feature type="binding site" evidence="12">
    <location>
        <position position="107"/>
    </location>
    <ligand>
        <name>Mn(2+)</name>
        <dbReference type="ChEBI" id="CHEBI:29035"/>
    </ligand>
</feature>
<dbReference type="Pfam" id="PF02777">
    <property type="entry name" value="Sod_Fe_C"/>
    <property type="match status" value="1"/>
</dbReference>
<reference evidence="16" key="1">
    <citation type="journal article" name="Antioxidants">
        <title>Parallel Molecular Evolution of Catalases and Superoxide Dismutases-Focus on Thermophilic Fungal Genomes.</title>
        <authorList>
            <person name="Chovanova K."/>
            <person name="Bohmer M."/>
            <person name="Poljovka A."/>
            <person name="Budis J."/>
            <person name="Harichova J."/>
            <person name="Szemes T."/>
            <person name="Zamocky M."/>
        </authorList>
    </citation>
    <scope>NUCLEOTIDE SEQUENCE</scope>
</reference>
<comment type="function">
    <text evidence="13">Destroys radicals which are normally produced within the cells and which are toxic to biological systems.</text>
</comment>
<comment type="catalytic activity">
    <reaction evidence="11 13">
        <text>2 superoxide + 2 H(+) = H2O2 + O2</text>
        <dbReference type="Rhea" id="RHEA:20696"/>
        <dbReference type="ChEBI" id="CHEBI:15378"/>
        <dbReference type="ChEBI" id="CHEBI:15379"/>
        <dbReference type="ChEBI" id="CHEBI:16240"/>
        <dbReference type="ChEBI" id="CHEBI:18421"/>
        <dbReference type="EC" id="1.15.1.1"/>
    </reaction>
</comment>
<keyword evidence="6 12" id="KW-0479">Metal-binding</keyword>
<dbReference type="GO" id="GO:0004784">
    <property type="term" value="F:superoxide dismutase activity"/>
    <property type="evidence" value="ECO:0007669"/>
    <property type="project" value="UniProtKB-EC"/>
</dbReference>
<dbReference type="PRINTS" id="PR01703">
    <property type="entry name" value="MNSODISMTASE"/>
</dbReference>
<dbReference type="Gene3D" id="1.10.287.990">
    <property type="entry name" value="Fe,Mn superoxide dismutase (SOD) domain"/>
    <property type="match status" value="1"/>
</dbReference>
<organism evidence="16">
    <name type="scientific">Thermochaetoides dissita</name>
    <dbReference type="NCBI Taxonomy" id="2588329"/>
    <lineage>
        <taxon>Eukaryota</taxon>
        <taxon>Fungi</taxon>
        <taxon>Dikarya</taxon>
        <taxon>Ascomycota</taxon>
        <taxon>Pezizomycotina</taxon>
        <taxon>Sordariomycetes</taxon>
        <taxon>Sordariomycetidae</taxon>
        <taxon>Sordariales</taxon>
        <taxon>Chaetomiaceae</taxon>
        <taxon>Thermochaetoides</taxon>
    </lineage>
</organism>
<comment type="function">
    <text evidence="2">Destroys superoxide anion radicals which are normally produced within the cells and which are toxic to biological systems.</text>
</comment>
<sequence length="241" mass="26954">MVKLNSLLQYFSLGQSSFQSTMSVSNLTAVAIAAHTLPVLPYSYSSLEPYISSQIMELHHSKHHQTYVDNLNAALSSYLTALLNYDIPAQIRLQSIIRFNGGGHINHSLFWRNLAPSETPEADPVASAPQLVNEIERTWGGLDEFKKAFAQTALGVQGSGWCWLVGKHDGRGGLQLAIVTTKDQDPLVEDGVRPLLGVDMWEHAYYLQYLNGKAKYLDNIWNVINWKTAEERFLGTSREAF</sequence>
<evidence type="ECO:0000256" key="6">
    <source>
        <dbReference type="ARBA" id="ARBA00022723"/>
    </source>
</evidence>
<feature type="domain" description="Manganese/iron superoxide dismutase N-terminal" evidence="14">
    <location>
        <begin position="35"/>
        <end position="115"/>
    </location>
</feature>
<feature type="binding site" evidence="12">
    <location>
        <position position="59"/>
    </location>
    <ligand>
        <name>Mn(2+)</name>
        <dbReference type="ChEBI" id="CHEBI:29035"/>
    </ligand>
</feature>
<dbReference type="EMBL" id="MW029963">
    <property type="protein sequence ID" value="QOW17622.1"/>
    <property type="molecule type" value="mRNA"/>
</dbReference>
<dbReference type="PROSITE" id="PS00088">
    <property type="entry name" value="SOD_MN"/>
    <property type="match status" value="1"/>
</dbReference>
<evidence type="ECO:0000256" key="7">
    <source>
        <dbReference type="ARBA" id="ARBA00022946"/>
    </source>
</evidence>
<dbReference type="GO" id="GO:0005759">
    <property type="term" value="C:mitochondrial matrix"/>
    <property type="evidence" value="ECO:0007669"/>
    <property type="project" value="UniProtKB-SubCell"/>
</dbReference>
<keyword evidence="8 13" id="KW-0560">Oxidoreductase</keyword>
<accession>A0A872H8M9</accession>
<keyword evidence="9" id="KW-0496">Mitochondrion</keyword>
<dbReference type="SUPFAM" id="SSF46609">
    <property type="entry name" value="Fe,Mn superoxide dismutase (SOD), N-terminal domain"/>
    <property type="match status" value="1"/>
</dbReference>
<comment type="subcellular location">
    <subcellularLocation>
        <location evidence="3">Mitochondrion matrix</location>
    </subcellularLocation>
</comment>
<dbReference type="InterPro" id="IPR019831">
    <property type="entry name" value="Mn/Fe_SOD_N"/>
</dbReference>
<evidence type="ECO:0000256" key="1">
    <source>
        <dbReference type="ARBA" id="ARBA00001936"/>
    </source>
</evidence>
<proteinExistence type="evidence at transcript level"/>
<evidence type="ECO:0000259" key="14">
    <source>
        <dbReference type="Pfam" id="PF00081"/>
    </source>
</evidence>
<feature type="binding site" evidence="12">
    <location>
        <position position="203"/>
    </location>
    <ligand>
        <name>Mn(2+)</name>
        <dbReference type="ChEBI" id="CHEBI:29035"/>
    </ligand>
</feature>
<keyword evidence="10" id="KW-0464">Manganese</keyword>
<dbReference type="InterPro" id="IPR050265">
    <property type="entry name" value="Fe/Mn_Superoxide_Dismutase"/>
</dbReference>
<dbReference type="FunFam" id="1.10.287.990:FF:000001">
    <property type="entry name" value="Superoxide dismutase"/>
    <property type="match status" value="1"/>
</dbReference>
<evidence type="ECO:0000256" key="13">
    <source>
        <dbReference type="RuleBase" id="RU000414"/>
    </source>
</evidence>
<dbReference type="InterPro" id="IPR019832">
    <property type="entry name" value="Mn/Fe_SOD_C"/>
</dbReference>
<evidence type="ECO:0000256" key="9">
    <source>
        <dbReference type="ARBA" id="ARBA00023128"/>
    </source>
</evidence>
<comment type="subunit">
    <text evidence="5">Homotetramer.</text>
</comment>
<gene>
    <name evidence="16" type="primary">MnSOD2</name>
</gene>
<evidence type="ECO:0000313" key="16">
    <source>
        <dbReference type="EMBL" id="QOW17622.1"/>
    </source>
</evidence>
<feature type="domain" description="Manganese/iron superoxide dismutase C-terminal" evidence="15">
    <location>
        <begin position="130"/>
        <end position="232"/>
    </location>
</feature>
<dbReference type="Pfam" id="PF00081">
    <property type="entry name" value="Sod_Fe_N"/>
    <property type="match status" value="1"/>
</dbReference>
<dbReference type="GO" id="GO:0030145">
    <property type="term" value="F:manganese ion binding"/>
    <property type="evidence" value="ECO:0007669"/>
    <property type="project" value="TreeGrafter"/>
</dbReference>
<evidence type="ECO:0000256" key="3">
    <source>
        <dbReference type="ARBA" id="ARBA00004305"/>
    </source>
</evidence>
<dbReference type="InterPro" id="IPR036314">
    <property type="entry name" value="SOD_C_sf"/>
</dbReference>
<evidence type="ECO:0000256" key="11">
    <source>
        <dbReference type="ARBA" id="ARBA00049204"/>
    </source>
</evidence>
<evidence type="ECO:0000256" key="12">
    <source>
        <dbReference type="PIRSR" id="PIRSR000349-1"/>
    </source>
</evidence>
<keyword evidence="7" id="KW-0809">Transit peptide</keyword>
<dbReference type="PANTHER" id="PTHR11404">
    <property type="entry name" value="SUPEROXIDE DISMUTASE 2"/>
    <property type="match status" value="1"/>
</dbReference>
<comment type="similarity">
    <text evidence="4 13">Belongs to the iron/manganese superoxide dismutase family.</text>
</comment>
<name>A0A872H8M9_9PEZI</name>
<dbReference type="InterPro" id="IPR036324">
    <property type="entry name" value="Mn/Fe_SOD_N_sf"/>
</dbReference>
<evidence type="ECO:0000256" key="8">
    <source>
        <dbReference type="ARBA" id="ARBA00023002"/>
    </source>
</evidence>
<dbReference type="InterPro" id="IPR001189">
    <property type="entry name" value="Mn/Fe_SOD"/>
</dbReference>
<feature type="binding site" evidence="12">
    <location>
        <position position="199"/>
    </location>
    <ligand>
        <name>Mn(2+)</name>
        <dbReference type="ChEBI" id="CHEBI:29035"/>
    </ligand>
</feature>
<dbReference type="AlphaFoldDB" id="A0A872H8M9"/>
<dbReference type="EC" id="1.15.1.1" evidence="13"/>
<evidence type="ECO:0000256" key="10">
    <source>
        <dbReference type="ARBA" id="ARBA00023211"/>
    </source>
</evidence>
<evidence type="ECO:0000256" key="5">
    <source>
        <dbReference type="ARBA" id="ARBA00011881"/>
    </source>
</evidence>
<dbReference type="InterPro" id="IPR019833">
    <property type="entry name" value="Mn/Fe_SOD_BS"/>
</dbReference>
<dbReference type="Gene3D" id="3.55.40.20">
    <property type="entry name" value="Iron/manganese superoxide dismutase, C-terminal domain"/>
    <property type="match status" value="1"/>
</dbReference>
<evidence type="ECO:0000256" key="4">
    <source>
        <dbReference type="ARBA" id="ARBA00008714"/>
    </source>
</evidence>
<protein>
    <recommendedName>
        <fullName evidence="13">Superoxide dismutase</fullName>
        <ecNumber evidence="13">1.15.1.1</ecNumber>
    </recommendedName>
</protein>